<evidence type="ECO:0000256" key="4">
    <source>
        <dbReference type="ARBA" id="ARBA00022448"/>
    </source>
</evidence>
<evidence type="ECO:0000256" key="5">
    <source>
        <dbReference type="ARBA" id="ARBA00022490"/>
    </source>
</evidence>
<dbReference type="FunFam" id="1.10.10.570:FF:000003">
    <property type="entry name" value="Vacuolar protein-sorting-associated protein 25"/>
    <property type="match status" value="1"/>
</dbReference>
<dbReference type="GO" id="GO:0005198">
    <property type="term" value="F:structural molecule activity"/>
    <property type="evidence" value="ECO:0007669"/>
    <property type="project" value="TreeGrafter"/>
</dbReference>
<comment type="caution">
    <text evidence="7">The sequence shown here is derived from an EMBL/GenBank/DDBJ whole genome shotgun (WGS) entry which is preliminary data.</text>
</comment>
<dbReference type="GO" id="GO:0043328">
    <property type="term" value="P:protein transport to vacuole involved in ubiquitin-dependent protein catabolic process via the multivesicular body sorting pathway"/>
    <property type="evidence" value="ECO:0007669"/>
    <property type="project" value="TreeGrafter"/>
</dbReference>
<dbReference type="PANTHER" id="PTHR13149">
    <property type="entry name" value="VACUOLAR PROTEIN SORTING-ASSOCIATED PROTEIN VPS25"/>
    <property type="match status" value="1"/>
</dbReference>
<gene>
    <name evidence="7" type="ORF">BB560_001633</name>
</gene>
<dbReference type="InterPro" id="IPR036388">
    <property type="entry name" value="WH-like_DNA-bd_sf"/>
</dbReference>
<dbReference type="Proteomes" id="UP000245609">
    <property type="component" value="Unassembled WGS sequence"/>
</dbReference>
<name>A0A2T9ZH03_9FUNG</name>
<keyword evidence="8" id="KW-1185">Reference proteome</keyword>
<dbReference type="GO" id="GO:0000814">
    <property type="term" value="C:ESCRT II complex"/>
    <property type="evidence" value="ECO:0007669"/>
    <property type="project" value="InterPro"/>
</dbReference>
<evidence type="ECO:0000313" key="8">
    <source>
        <dbReference type="Proteomes" id="UP000245609"/>
    </source>
</evidence>
<dbReference type="OrthoDB" id="245150at2759"/>
<dbReference type="InterPro" id="IPR008570">
    <property type="entry name" value="ESCRT-II_cplx_Vps25-sub"/>
</dbReference>
<dbReference type="AlphaFoldDB" id="A0A2T9ZH03"/>
<dbReference type="GO" id="GO:0042803">
    <property type="term" value="F:protein homodimerization activity"/>
    <property type="evidence" value="ECO:0007669"/>
    <property type="project" value="TreeGrafter"/>
</dbReference>
<dbReference type="PANTHER" id="PTHR13149:SF0">
    <property type="entry name" value="VACUOLAR PROTEIN-SORTING-ASSOCIATED PROTEIN 25"/>
    <property type="match status" value="1"/>
</dbReference>
<dbReference type="EMBL" id="MBFS01000184">
    <property type="protein sequence ID" value="PVV03859.1"/>
    <property type="molecule type" value="Genomic_DNA"/>
</dbReference>
<reference evidence="7 8" key="1">
    <citation type="journal article" date="2018" name="MBio">
        <title>Comparative Genomics Reveals the Core Gene Toolbox for the Fungus-Insect Symbiosis.</title>
        <authorList>
            <person name="Wang Y."/>
            <person name="Stata M."/>
            <person name="Wang W."/>
            <person name="Stajich J.E."/>
            <person name="White M.M."/>
            <person name="Moncalvo J.M."/>
        </authorList>
    </citation>
    <scope>NUCLEOTIDE SEQUENCE [LARGE SCALE GENOMIC DNA]</scope>
    <source>
        <strain evidence="7 8">SC-DP-2</strain>
    </source>
</reference>
<keyword evidence="6" id="KW-0653">Protein transport</keyword>
<keyword evidence="5" id="KW-0963">Cytoplasm</keyword>
<keyword evidence="4" id="KW-0813">Transport</keyword>
<protein>
    <recommendedName>
        <fullName evidence="3">Vacuolar protein-sorting-associated protein 25</fullName>
    </recommendedName>
</protein>
<dbReference type="SUPFAM" id="SSF46785">
    <property type="entry name" value="Winged helix' DNA-binding domain"/>
    <property type="match status" value="2"/>
</dbReference>
<comment type="subcellular location">
    <subcellularLocation>
        <location evidence="1">Cytoplasm</location>
    </subcellularLocation>
</comment>
<dbReference type="Pfam" id="PF05871">
    <property type="entry name" value="ESCRT-II"/>
    <property type="match status" value="1"/>
</dbReference>
<dbReference type="Gene3D" id="1.10.10.570">
    <property type="entry name" value="Winged helix' DNA-binding domain. Chain C. Domain 1"/>
    <property type="match status" value="1"/>
</dbReference>
<evidence type="ECO:0000256" key="6">
    <source>
        <dbReference type="ARBA" id="ARBA00022927"/>
    </source>
</evidence>
<sequence>MPPFEFPKIHDFPPFYTKQPVRKTWEVQRRNWADLILSYCKASKKFLLNVSQDLQSDLFNNKNINRSLSRDVLVEILEYMNGEGEIEWDTSVGKQTQCFVYWRKPAEWASLIHTWITSQGLENNVITFFELTNPDPDTNELILDPNEEVFAIHSHVMNRALKILKTQGKVTLFTGSDADSLGIKFHS</sequence>
<evidence type="ECO:0000313" key="7">
    <source>
        <dbReference type="EMBL" id="PVV03859.1"/>
    </source>
</evidence>
<proteinExistence type="inferred from homology"/>
<dbReference type="InterPro" id="IPR014041">
    <property type="entry name" value="ESCRT-II_cplx_Vps25-sub_N"/>
</dbReference>
<evidence type="ECO:0000256" key="2">
    <source>
        <dbReference type="ARBA" id="ARBA00009674"/>
    </source>
</evidence>
<dbReference type="Gene3D" id="1.10.10.10">
    <property type="entry name" value="Winged helix-like DNA-binding domain superfamily/Winged helix DNA-binding domain"/>
    <property type="match status" value="1"/>
</dbReference>
<comment type="similarity">
    <text evidence="2">Belongs to the VPS25 family.</text>
</comment>
<dbReference type="InterPro" id="IPR036390">
    <property type="entry name" value="WH_DNA-bd_sf"/>
</dbReference>
<evidence type="ECO:0000256" key="3">
    <source>
        <dbReference type="ARBA" id="ARBA00017934"/>
    </source>
</evidence>
<evidence type="ECO:0000256" key="1">
    <source>
        <dbReference type="ARBA" id="ARBA00004496"/>
    </source>
</evidence>
<accession>A0A2T9ZH03</accession>
<organism evidence="7 8">
    <name type="scientific">Smittium megazygosporum</name>
    <dbReference type="NCBI Taxonomy" id="133381"/>
    <lineage>
        <taxon>Eukaryota</taxon>
        <taxon>Fungi</taxon>
        <taxon>Fungi incertae sedis</taxon>
        <taxon>Zoopagomycota</taxon>
        <taxon>Kickxellomycotina</taxon>
        <taxon>Harpellomycetes</taxon>
        <taxon>Harpellales</taxon>
        <taxon>Legeriomycetaceae</taxon>
        <taxon>Smittium</taxon>
    </lineage>
</organism>
<dbReference type="STRING" id="133381.A0A2T9ZH03"/>